<accession>A0ABU3QDY5</accession>
<comment type="caution">
    <text evidence="1">The sequence shown here is derived from an EMBL/GenBank/DDBJ whole genome shotgun (WGS) entry which is preliminary data.</text>
</comment>
<gene>
    <name evidence="1" type="ORF">RND61_02525</name>
</gene>
<reference evidence="1 2" key="1">
    <citation type="submission" date="2023-09" db="EMBL/GenBank/DDBJ databases">
        <title>Streptomyces sp. nov.: A antagonism against Alternaria gaisen Producing Streptochlin, Isolated from Tamarix root soil.</title>
        <authorList>
            <person name="Chen Y."/>
        </authorList>
    </citation>
    <scope>NUCLEOTIDE SEQUENCE [LARGE SCALE GENOMIC DNA]</scope>
    <source>
        <strain evidence="1 2">TRM76323</strain>
    </source>
</reference>
<name>A0ABU3QDY5_9ACTN</name>
<evidence type="ECO:0000313" key="1">
    <source>
        <dbReference type="EMBL" id="MDT9680969.1"/>
    </source>
</evidence>
<protein>
    <submittedName>
        <fullName evidence="1">Uncharacterized protein</fullName>
    </submittedName>
</protein>
<proteinExistence type="predicted"/>
<evidence type="ECO:0000313" key="2">
    <source>
        <dbReference type="Proteomes" id="UP001250181"/>
    </source>
</evidence>
<dbReference type="RefSeq" id="WP_315875967.1">
    <property type="nucleotide sequence ID" value="NZ_JAWCTQ010000002.1"/>
</dbReference>
<sequence length="59" mass="5803">MVAGDAVLLAAPYGAVPASDAAPFSFDALGRVPAALPYSSAATSRRRGAVSGRTPSIAV</sequence>
<organism evidence="1 2">
    <name type="scientific">Streptomyces tamarix</name>
    <dbReference type="NCBI Taxonomy" id="3078565"/>
    <lineage>
        <taxon>Bacteria</taxon>
        <taxon>Bacillati</taxon>
        <taxon>Actinomycetota</taxon>
        <taxon>Actinomycetes</taxon>
        <taxon>Kitasatosporales</taxon>
        <taxon>Streptomycetaceae</taxon>
        <taxon>Streptomyces</taxon>
    </lineage>
</organism>
<dbReference type="EMBL" id="JAWCTQ010000002">
    <property type="protein sequence ID" value="MDT9680969.1"/>
    <property type="molecule type" value="Genomic_DNA"/>
</dbReference>
<keyword evidence="2" id="KW-1185">Reference proteome</keyword>
<dbReference type="Proteomes" id="UP001250181">
    <property type="component" value="Unassembled WGS sequence"/>
</dbReference>